<feature type="transmembrane region" description="Helical" evidence="1">
    <location>
        <begin position="38"/>
        <end position="59"/>
    </location>
</feature>
<keyword evidence="3" id="KW-1185">Reference proteome</keyword>
<feature type="transmembrane region" description="Helical" evidence="1">
    <location>
        <begin position="101"/>
        <end position="120"/>
    </location>
</feature>
<accession>A0ABN3VBB1</accession>
<evidence type="ECO:0008006" key="4">
    <source>
        <dbReference type="Google" id="ProtNLM"/>
    </source>
</evidence>
<protein>
    <recommendedName>
        <fullName evidence="4">DUF4383 domain-containing protein</fullName>
    </recommendedName>
</protein>
<dbReference type="EMBL" id="BAAAUX010000011">
    <property type="protein sequence ID" value="GAA2788675.1"/>
    <property type="molecule type" value="Genomic_DNA"/>
</dbReference>
<reference evidence="2 3" key="1">
    <citation type="journal article" date="2019" name="Int. J. Syst. Evol. Microbiol.">
        <title>The Global Catalogue of Microorganisms (GCM) 10K type strain sequencing project: providing services to taxonomists for standard genome sequencing and annotation.</title>
        <authorList>
            <consortium name="The Broad Institute Genomics Platform"/>
            <consortium name="The Broad Institute Genome Sequencing Center for Infectious Disease"/>
            <person name="Wu L."/>
            <person name="Ma J."/>
        </authorList>
    </citation>
    <scope>NUCLEOTIDE SEQUENCE [LARGE SCALE GENOMIC DNA]</scope>
    <source>
        <strain evidence="2 3">JCM 9383</strain>
    </source>
</reference>
<evidence type="ECO:0000256" key="1">
    <source>
        <dbReference type="SAM" id="Phobius"/>
    </source>
</evidence>
<evidence type="ECO:0000313" key="2">
    <source>
        <dbReference type="EMBL" id="GAA2788675.1"/>
    </source>
</evidence>
<comment type="caution">
    <text evidence="2">The sequence shown here is derived from an EMBL/GenBank/DDBJ whole genome shotgun (WGS) entry which is preliminary data.</text>
</comment>
<proteinExistence type="predicted"/>
<organism evidence="2 3">
    <name type="scientific">Saccharopolyspora taberi</name>
    <dbReference type="NCBI Taxonomy" id="60895"/>
    <lineage>
        <taxon>Bacteria</taxon>
        <taxon>Bacillati</taxon>
        <taxon>Actinomycetota</taxon>
        <taxon>Actinomycetes</taxon>
        <taxon>Pseudonocardiales</taxon>
        <taxon>Pseudonocardiaceae</taxon>
        <taxon>Saccharopolyspora</taxon>
    </lineage>
</organism>
<keyword evidence="1" id="KW-0812">Transmembrane</keyword>
<feature type="transmembrane region" description="Helical" evidence="1">
    <location>
        <begin position="66"/>
        <end position="86"/>
    </location>
</feature>
<evidence type="ECO:0000313" key="3">
    <source>
        <dbReference type="Proteomes" id="UP001500979"/>
    </source>
</evidence>
<keyword evidence="1" id="KW-1133">Transmembrane helix</keyword>
<name>A0ABN3VBB1_9PSEU</name>
<keyword evidence="1" id="KW-0472">Membrane</keyword>
<sequence length="132" mass="13539">MLWRSVISVEGLGLVLLSGAGLLMTVPSQPTDEVTVLFLPLNPVHSGLLLVAGVLAAIAARWCRGLAVFAAAQAAGFAALCCYGSADKASTVFLLDPPETFLHAALAFAGFVTLCGLTAARPRGVAQRAPGY</sequence>
<dbReference type="Proteomes" id="UP001500979">
    <property type="component" value="Unassembled WGS sequence"/>
</dbReference>
<gene>
    <name evidence="2" type="ORF">GCM10010470_24140</name>
</gene>